<feature type="chain" id="PRO_5010266501" evidence="2">
    <location>
        <begin position="17"/>
        <end position="327"/>
    </location>
</feature>
<evidence type="ECO:0000256" key="1">
    <source>
        <dbReference type="SAM" id="MobiDB-lite"/>
    </source>
</evidence>
<proteinExistence type="predicted"/>
<gene>
    <name evidence="4" type="primary">scpp1</name>
</gene>
<dbReference type="AlphaFoldDB" id="A0A1S3RGZ0"/>
<name>A0A1S3RGZ0_SALSA</name>
<dbReference type="OrthoDB" id="8912657at2759"/>
<dbReference type="KEGG" id="sasa:106602740"/>
<dbReference type="RefSeq" id="XP_014051044.1">
    <property type="nucleotide sequence ID" value="XM_014195569.2"/>
</dbReference>
<feature type="compositionally biased region" description="Basic and acidic residues" evidence="1">
    <location>
        <begin position="317"/>
        <end position="327"/>
    </location>
</feature>
<feature type="region of interest" description="Disordered" evidence="1">
    <location>
        <begin position="301"/>
        <end position="327"/>
    </location>
</feature>
<feature type="region of interest" description="Disordered" evidence="1">
    <location>
        <begin position="35"/>
        <end position="117"/>
    </location>
</feature>
<dbReference type="Proteomes" id="UP001652741">
    <property type="component" value="Chromosome ssa04"/>
</dbReference>
<evidence type="ECO:0000313" key="4">
    <source>
        <dbReference type="RefSeq" id="XP_014051044.1"/>
    </source>
</evidence>
<protein>
    <submittedName>
        <fullName evidence="4">Secretory calcium-binding phosphoprotein 1</fullName>
    </submittedName>
</protein>
<sequence>MKITIVIFCLVGAVYANPILYKVILKQSELESSNMTQTQRLSSSASQSPDQSDTSELESSEESTSEDQSSESESESLESNSESSESHSLESESQSLEDRTDSNAIGDTRDNSQGSEENVRKNWIRVFAVRVLSAENNSSSEVKGQLDLPTNQGAVKHSILSPTALTTNYSQPGNTVQSNAALALVESFLKASGSLSETSVSIDTSDVSAVTGNVSTVTRDVSTVNFDIRDTSNSKDTSDSSESSESSESSDTSETSDSSNTSDSKESDTSESEERHQSQATDCQQGVHSTACDSEEYFFQDIGDDGHYPMDDLLMPEEEHRELSLRR</sequence>
<keyword evidence="3" id="KW-1185">Reference proteome</keyword>
<keyword evidence="2" id="KW-0732">Signal</keyword>
<accession>A0A1S3RGZ0</accession>
<feature type="compositionally biased region" description="Low complexity" evidence="1">
    <location>
        <begin position="36"/>
        <end position="52"/>
    </location>
</feature>
<organism evidence="3 4">
    <name type="scientific">Salmo salar</name>
    <name type="common">Atlantic salmon</name>
    <dbReference type="NCBI Taxonomy" id="8030"/>
    <lineage>
        <taxon>Eukaryota</taxon>
        <taxon>Metazoa</taxon>
        <taxon>Chordata</taxon>
        <taxon>Craniata</taxon>
        <taxon>Vertebrata</taxon>
        <taxon>Euteleostomi</taxon>
        <taxon>Actinopterygii</taxon>
        <taxon>Neopterygii</taxon>
        <taxon>Teleostei</taxon>
        <taxon>Protacanthopterygii</taxon>
        <taxon>Salmoniformes</taxon>
        <taxon>Salmonidae</taxon>
        <taxon>Salmoninae</taxon>
        <taxon>Salmo</taxon>
    </lineage>
</organism>
<reference evidence="4" key="1">
    <citation type="submission" date="2025-08" db="UniProtKB">
        <authorList>
            <consortium name="RefSeq"/>
        </authorList>
    </citation>
    <scope>IDENTIFICATION</scope>
</reference>
<feature type="compositionally biased region" description="Acidic residues" evidence="1">
    <location>
        <begin position="53"/>
        <end position="76"/>
    </location>
</feature>
<feature type="region of interest" description="Disordered" evidence="1">
    <location>
        <begin position="229"/>
        <end position="289"/>
    </location>
</feature>
<feature type="signal peptide" evidence="2">
    <location>
        <begin position="1"/>
        <end position="16"/>
    </location>
</feature>
<feature type="compositionally biased region" description="Basic and acidic residues" evidence="1">
    <location>
        <begin position="263"/>
        <end position="277"/>
    </location>
</feature>
<feature type="compositionally biased region" description="Polar residues" evidence="1">
    <location>
        <begin position="278"/>
        <end position="289"/>
    </location>
</feature>
<feature type="compositionally biased region" description="Basic and acidic residues" evidence="1">
    <location>
        <begin position="229"/>
        <end position="238"/>
    </location>
</feature>
<feature type="compositionally biased region" description="Low complexity" evidence="1">
    <location>
        <begin position="240"/>
        <end position="262"/>
    </location>
</feature>
<feature type="compositionally biased region" description="Basic and acidic residues" evidence="1">
    <location>
        <begin position="84"/>
        <end position="101"/>
    </location>
</feature>
<evidence type="ECO:0000256" key="2">
    <source>
        <dbReference type="SAM" id="SignalP"/>
    </source>
</evidence>
<evidence type="ECO:0000313" key="3">
    <source>
        <dbReference type="Proteomes" id="UP001652741"/>
    </source>
</evidence>